<evidence type="ECO:0000256" key="5">
    <source>
        <dbReference type="ARBA" id="ARBA00023242"/>
    </source>
</evidence>
<feature type="compositionally biased region" description="Low complexity" evidence="6">
    <location>
        <begin position="1"/>
        <end position="14"/>
    </location>
</feature>
<evidence type="ECO:0000313" key="9">
    <source>
        <dbReference type="WBParaSite" id="maker-unitig_43250-snap-gene-0.2-mRNA-1"/>
    </source>
</evidence>
<dbReference type="WBParaSite" id="maker-unitig_43250-snap-gene-0.2-mRNA-1">
    <property type="protein sequence ID" value="maker-unitig_43250-snap-gene-0.2-mRNA-1"/>
    <property type="gene ID" value="maker-unitig_43250-snap-gene-0.2"/>
</dbReference>
<protein>
    <submittedName>
        <fullName evidence="9">YBD domain-containing protein</fullName>
    </submittedName>
</protein>
<reference evidence="9" key="1">
    <citation type="submission" date="2016-11" db="UniProtKB">
        <authorList>
            <consortium name="WormBaseParasite"/>
        </authorList>
    </citation>
    <scope>IDENTIFICATION</scope>
</reference>
<keyword evidence="8" id="KW-1185">Reference proteome</keyword>
<dbReference type="GO" id="GO:0005667">
    <property type="term" value="C:transcription regulator complex"/>
    <property type="evidence" value="ECO:0007669"/>
    <property type="project" value="TreeGrafter"/>
</dbReference>
<evidence type="ECO:0000256" key="2">
    <source>
        <dbReference type="ARBA" id="ARBA00023015"/>
    </source>
</evidence>
<dbReference type="GO" id="GO:0000981">
    <property type="term" value="F:DNA-binding transcription factor activity, RNA polymerase II-specific"/>
    <property type="evidence" value="ECO:0007669"/>
    <property type="project" value="TreeGrafter"/>
</dbReference>
<evidence type="ECO:0000259" key="7">
    <source>
        <dbReference type="Pfam" id="PF17725"/>
    </source>
</evidence>
<keyword evidence="3" id="KW-0238">DNA-binding</keyword>
<dbReference type="Gene3D" id="2.70.50.80">
    <property type="match status" value="1"/>
</dbReference>
<dbReference type="PANTHER" id="PTHR11834">
    <property type="entry name" value="TRANSCRIPTIONAL ENHANCER FACTOR TEF RELATED"/>
    <property type="match status" value="1"/>
</dbReference>
<dbReference type="GO" id="GO:0048568">
    <property type="term" value="P:embryonic organ development"/>
    <property type="evidence" value="ECO:0007669"/>
    <property type="project" value="TreeGrafter"/>
</dbReference>
<feature type="domain" description="YAP binding" evidence="7">
    <location>
        <begin position="28"/>
        <end position="188"/>
    </location>
</feature>
<dbReference type="AlphaFoldDB" id="A0A1I8FPH3"/>
<evidence type="ECO:0000256" key="3">
    <source>
        <dbReference type="ARBA" id="ARBA00023125"/>
    </source>
</evidence>
<dbReference type="GO" id="GO:0000978">
    <property type="term" value="F:RNA polymerase II cis-regulatory region sequence-specific DNA binding"/>
    <property type="evidence" value="ECO:0007669"/>
    <property type="project" value="TreeGrafter"/>
</dbReference>
<accession>A0A1I8FPH3</accession>
<comment type="subcellular location">
    <subcellularLocation>
        <location evidence="1">Nucleus</location>
    </subcellularLocation>
</comment>
<dbReference type="InterPro" id="IPR041086">
    <property type="entry name" value="YBD"/>
</dbReference>
<name>A0A1I8FPH3_9PLAT</name>
<organism evidence="8 9">
    <name type="scientific">Macrostomum lignano</name>
    <dbReference type="NCBI Taxonomy" id="282301"/>
    <lineage>
        <taxon>Eukaryota</taxon>
        <taxon>Metazoa</taxon>
        <taxon>Spiralia</taxon>
        <taxon>Lophotrochozoa</taxon>
        <taxon>Platyhelminthes</taxon>
        <taxon>Rhabditophora</taxon>
        <taxon>Macrostomorpha</taxon>
        <taxon>Macrostomida</taxon>
        <taxon>Macrostomidae</taxon>
        <taxon>Macrostomum</taxon>
    </lineage>
</organism>
<dbReference type="PANTHER" id="PTHR11834:SF0">
    <property type="entry name" value="PROTEIN SCALLOPED"/>
    <property type="match status" value="1"/>
</dbReference>
<dbReference type="GO" id="GO:0005634">
    <property type="term" value="C:nucleus"/>
    <property type="evidence" value="ECO:0007669"/>
    <property type="project" value="UniProtKB-SubCell"/>
</dbReference>
<evidence type="ECO:0000256" key="6">
    <source>
        <dbReference type="SAM" id="MobiDB-lite"/>
    </source>
</evidence>
<dbReference type="Proteomes" id="UP000095280">
    <property type="component" value="Unplaced"/>
</dbReference>
<proteinExistence type="predicted"/>
<evidence type="ECO:0000313" key="8">
    <source>
        <dbReference type="Proteomes" id="UP000095280"/>
    </source>
</evidence>
<sequence>LADPADSSQQQQQQRRPDGRLPRRPRSPPLECVDVSQIADKFPSVVAACATFWSPDRTGPYLVKFWADINTPIRMRLALSTDSGPQRLTLSCSTKVCSFGRQVVEKVEKHIGPRLESGRYRSKPDVRVHVNFITKLRQLPEKYMMNTVLENFTILQVINCESSGDSLLCIAYVFEVSSGAAQHHVYRLSRG</sequence>
<keyword evidence="2" id="KW-0805">Transcription regulation</keyword>
<feature type="region of interest" description="Disordered" evidence="6">
    <location>
        <begin position="1"/>
        <end position="30"/>
    </location>
</feature>
<dbReference type="Pfam" id="PF17725">
    <property type="entry name" value="YBD"/>
    <property type="match status" value="1"/>
</dbReference>
<keyword evidence="5" id="KW-0539">Nucleus</keyword>
<dbReference type="GO" id="GO:0035329">
    <property type="term" value="P:hippo signaling"/>
    <property type="evidence" value="ECO:0007669"/>
    <property type="project" value="TreeGrafter"/>
</dbReference>
<evidence type="ECO:0000256" key="1">
    <source>
        <dbReference type="ARBA" id="ARBA00004123"/>
    </source>
</evidence>
<evidence type="ECO:0000256" key="4">
    <source>
        <dbReference type="ARBA" id="ARBA00023163"/>
    </source>
</evidence>
<keyword evidence="4" id="KW-0804">Transcription</keyword>
<dbReference type="InterPro" id="IPR050937">
    <property type="entry name" value="TEC1_TEAD_TF"/>
</dbReference>